<keyword evidence="6" id="KW-1133">Transmembrane helix</keyword>
<evidence type="ECO:0000256" key="7">
    <source>
        <dbReference type="ARBA" id="ARBA00023128"/>
    </source>
</evidence>
<evidence type="ECO:0000313" key="12">
    <source>
        <dbReference type="Proteomes" id="UP000597762"/>
    </source>
</evidence>
<feature type="repeat" description="Solcar" evidence="9">
    <location>
        <begin position="1"/>
        <end position="96"/>
    </location>
</feature>
<evidence type="ECO:0000256" key="4">
    <source>
        <dbReference type="ARBA" id="ARBA00022737"/>
    </source>
</evidence>
<dbReference type="EMBL" id="CAHIKZ030000730">
    <property type="protein sequence ID" value="CAE1235975.1"/>
    <property type="molecule type" value="Genomic_DNA"/>
</dbReference>
<comment type="similarity">
    <text evidence="2 10">Belongs to the mitochondrial carrier (TC 2.A.29) family.</text>
</comment>
<dbReference type="SUPFAM" id="SSF103506">
    <property type="entry name" value="Mitochondrial carrier"/>
    <property type="match status" value="1"/>
</dbReference>
<comment type="subcellular location">
    <subcellularLocation>
        <location evidence="1">Mitochondrion outer membrane</location>
        <topology evidence="1">Multi-pass membrane protein</topology>
    </subcellularLocation>
</comment>
<keyword evidence="10" id="KW-0813">Transport</keyword>
<keyword evidence="5" id="KW-1000">Mitochondrion outer membrane</keyword>
<dbReference type="OrthoDB" id="10253709at2759"/>
<dbReference type="GO" id="GO:0005741">
    <property type="term" value="C:mitochondrial outer membrane"/>
    <property type="evidence" value="ECO:0007669"/>
    <property type="project" value="UniProtKB-SubCell"/>
</dbReference>
<dbReference type="Proteomes" id="UP000597762">
    <property type="component" value="Unassembled WGS sequence"/>
</dbReference>
<dbReference type="PANTHER" id="PTHR10780">
    <property type="entry name" value="MITOCHONDRIAL CARRIER HOMOLOG"/>
    <property type="match status" value="1"/>
</dbReference>
<name>A0A812BNN2_ACAPH</name>
<organism evidence="11 12">
    <name type="scientific">Acanthosepion pharaonis</name>
    <name type="common">Pharaoh cuttlefish</name>
    <name type="synonym">Sepia pharaonis</name>
    <dbReference type="NCBI Taxonomy" id="158019"/>
    <lineage>
        <taxon>Eukaryota</taxon>
        <taxon>Metazoa</taxon>
        <taxon>Spiralia</taxon>
        <taxon>Lophotrochozoa</taxon>
        <taxon>Mollusca</taxon>
        <taxon>Cephalopoda</taxon>
        <taxon>Coleoidea</taxon>
        <taxon>Decapodiformes</taxon>
        <taxon>Sepiida</taxon>
        <taxon>Sepiina</taxon>
        <taxon>Sepiidae</taxon>
        <taxon>Acanthosepion</taxon>
    </lineage>
</organism>
<keyword evidence="3 9" id="KW-0812">Transmembrane</keyword>
<sequence length="310" mass="34395">MSKAEHTFSAFLTTAFYPVSYAKFLIQIGHEPLPFYETRTFTGRPILAYPSVFRYVAYIYRVDGFLGLYRGLFSKVLAGATGSIIQNKMLTYLKVDDDREKLSEDSDEDNGSETEYQDDDMNIIAAMKTLSKLISKQLAARSVAVIATHPFHVIMARNMAQFVGGEKEYNGILSSIRMILKHDGPSGFFGGLVPRLLGDSINLVATGVLTYILNKYVIQDKKATIYTAAFVGLVVNQLAYPFTLVSTIMMVSGSGLVAALPPNMPEYTSWIKCWNKLDSIGQLKRGSSLLWRVYSGPTGINSQISIKNRS</sequence>
<evidence type="ECO:0000256" key="10">
    <source>
        <dbReference type="RuleBase" id="RU000488"/>
    </source>
</evidence>
<gene>
    <name evidence="11" type="ORF">SPHA_20006</name>
</gene>
<evidence type="ECO:0000256" key="9">
    <source>
        <dbReference type="PROSITE-ProRule" id="PRU00282"/>
    </source>
</evidence>
<dbReference type="AlphaFoldDB" id="A0A812BNN2"/>
<evidence type="ECO:0000256" key="8">
    <source>
        <dbReference type="ARBA" id="ARBA00023136"/>
    </source>
</evidence>
<keyword evidence="12" id="KW-1185">Reference proteome</keyword>
<evidence type="ECO:0000256" key="3">
    <source>
        <dbReference type="ARBA" id="ARBA00022692"/>
    </source>
</evidence>
<proteinExistence type="inferred from homology"/>
<dbReference type="Pfam" id="PF00153">
    <property type="entry name" value="Mito_carr"/>
    <property type="match status" value="2"/>
</dbReference>
<evidence type="ECO:0000313" key="11">
    <source>
        <dbReference type="EMBL" id="CAE1235975.1"/>
    </source>
</evidence>
<evidence type="ECO:0000256" key="6">
    <source>
        <dbReference type="ARBA" id="ARBA00022989"/>
    </source>
</evidence>
<keyword evidence="7" id="KW-0496">Mitochondrion</keyword>
<dbReference type="PANTHER" id="PTHR10780:SF18">
    <property type="entry name" value="LD43650P"/>
    <property type="match status" value="1"/>
</dbReference>
<evidence type="ECO:0000256" key="2">
    <source>
        <dbReference type="ARBA" id="ARBA00006375"/>
    </source>
</evidence>
<dbReference type="PROSITE" id="PS50920">
    <property type="entry name" value="SOLCAR"/>
    <property type="match status" value="2"/>
</dbReference>
<comment type="caution">
    <text evidence="11">The sequence shown here is derived from an EMBL/GenBank/DDBJ whole genome shotgun (WGS) entry which is preliminary data.</text>
</comment>
<evidence type="ECO:0000256" key="1">
    <source>
        <dbReference type="ARBA" id="ARBA00004374"/>
    </source>
</evidence>
<feature type="repeat" description="Solcar" evidence="9">
    <location>
        <begin position="127"/>
        <end position="216"/>
    </location>
</feature>
<evidence type="ECO:0000256" key="5">
    <source>
        <dbReference type="ARBA" id="ARBA00022787"/>
    </source>
</evidence>
<accession>A0A812BNN2</accession>
<reference evidence="11" key="1">
    <citation type="submission" date="2021-01" db="EMBL/GenBank/DDBJ databases">
        <authorList>
            <person name="Li R."/>
            <person name="Bekaert M."/>
        </authorList>
    </citation>
    <scope>NUCLEOTIDE SEQUENCE</scope>
    <source>
        <strain evidence="11">Farmed</strain>
    </source>
</reference>
<protein>
    <submittedName>
        <fullName evidence="11">MTCH</fullName>
    </submittedName>
</protein>
<dbReference type="InterPro" id="IPR018108">
    <property type="entry name" value="MCP_transmembrane"/>
</dbReference>
<dbReference type="InterPro" id="IPR023395">
    <property type="entry name" value="MCP_dom_sf"/>
</dbReference>
<keyword evidence="8 9" id="KW-0472">Membrane</keyword>
<dbReference type="Gene3D" id="1.50.40.10">
    <property type="entry name" value="Mitochondrial carrier domain"/>
    <property type="match status" value="1"/>
</dbReference>
<keyword evidence="4" id="KW-0677">Repeat</keyword>